<reference evidence="3" key="1">
    <citation type="submission" date="2021-03" db="EMBL/GenBank/DDBJ databases">
        <authorList>
            <person name="Palmer J.M."/>
        </authorList>
    </citation>
    <scope>NUCLEOTIDE SEQUENCE</scope>
    <source>
        <strain evidence="3">ARV_011</strain>
    </source>
</reference>
<accession>A0A9P7VCF2</accession>
<keyword evidence="1" id="KW-0694">RNA-binding</keyword>
<dbReference type="RefSeq" id="XP_043050493.1">
    <property type="nucleotide sequence ID" value="XM_043194742.1"/>
</dbReference>
<dbReference type="Gene3D" id="1.25.40.630">
    <property type="match status" value="1"/>
</dbReference>
<gene>
    <name evidence="3" type="ORF">KQ657_004055</name>
</gene>
<dbReference type="Pfam" id="PF14327">
    <property type="entry name" value="CSTF2_hinge"/>
    <property type="match status" value="1"/>
</dbReference>
<dbReference type="InterPro" id="IPR025742">
    <property type="entry name" value="CSTF2_hinge"/>
</dbReference>
<dbReference type="InterPro" id="IPR035979">
    <property type="entry name" value="RBD_domain_sf"/>
</dbReference>
<dbReference type="OrthoDB" id="15688at2759"/>
<dbReference type="InterPro" id="IPR012677">
    <property type="entry name" value="Nucleotide-bd_a/b_plait_sf"/>
</dbReference>
<organism evidence="3 4">
    <name type="scientific">Scheffersomyces spartinae</name>
    <dbReference type="NCBI Taxonomy" id="45513"/>
    <lineage>
        <taxon>Eukaryota</taxon>
        <taxon>Fungi</taxon>
        <taxon>Dikarya</taxon>
        <taxon>Ascomycota</taxon>
        <taxon>Saccharomycotina</taxon>
        <taxon>Pichiomycetes</taxon>
        <taxon>Debaryomycetaceae</taxon>
        <taxon>Scheffersomyces</taxon>
    </lineage>
</organism>
<dbReference type="EMBL" id="JAHMUF010000005">
    <property type="protein sequence ID" value="KAG7194946.1"/>
    <property type="molecule type" value="Genomic_DNA"/>
</dbReference>
<name>A0A9P7VCF2_9ASCO</name>
<dbReference type="PROSITE" id="PS50102">
    <property type="entry name" value="RRM"/>
    <property type="match status" value="1"/>
</dbReference>
<feature type="domain" description="RRM" evidence="2">
    <location>
        <begin position="5"/>
        <end position="83"/>
    </location>
</feature>
<proteinExistence type="predicted"/>
<evidence type="ECO:0000259" key="2">
    <source>
        <dbReference type="PROSITE" id="PS50102"/>
    </source>
</evidence>
<dbReference type="PANTHER" id="PTHR45735">
    <property type="entry name" value="CLEAVAGE STIMULATION FACTOR SUBUNIT 2"/>
    <property type="match status" value="1"/>
</dbReference>
<dbReference type="Pfam" id="PF00076">
    <property type="entry name" value="RRM_1"/>
    <property type="match status" value="1"/>
</dbReference>
<protein>
    <recommendedName>
        <fullName evidence="2">RRM domain-containing protein</fullName>
    </recommendedName>
</protein>
<dbReference type="AlphaFoldDB" id="A0A9P7VCF2"/>
<dbReference type="SMART" id="SM00360">
    <property type="entry name" value="RRM"/>
    <property type="match status" value="1"/>
</dbReference>
<comment type="caution">
    <text evidence="3">The sequence shown here is derived from an EMBL/GenBank/DDBJ whole genome shotgun (WGS) entry which is preliminary data.</text>
</comment>
<dbReference type="SUPFAM" id="SSF54928">
    <property type="entry name" value="RNA-binding domain, RBD"/>
    <property type="match status" value="1"/>
</dbReference>
<dbReference type="Proteomes" id="UP000790833">
    <property type="component" value="Unassembled WGS sequence"/>
</dbReference>
<dbReference type="Gene3D" id="3.30.70.330">
    <property type="match status" value="1"/>
</dbReference>
<dbReference type="InterPro" id="IPR000504">
    <property type="entry name" value="RRM_dom"/>
</dbReference>
<dbReference type="PANTHER" id="PTHR45735:SF2">
    <property type="entry name" value="CLEAVAGE STIMULATION FACTOR SUBUNIT 2"/>
    <property type="match status" value="1"/>
</dbReference>
<dbReference type="GO" id="GO:0005847">
    <property type="term" value="C:mRNA cleavage and polyadenylation specificity factor complex"/>
    <property type="evidence" value="ECO:0007669"/>
    <property type="project" value="TreeGrafter"/>
</dbReference>
<evidence type="ECO:0000313" key="3">
    <source>
        <dbReference type="EMBL" id="KAG7194946.1"/>
    </source>
</evidence>
<evidence type="ECO:0000313" key="4">
    <source>
        <dbReference type="Proteomes" id="UP000790833"/>
    </source>
</evidence>
<dbReference type="GO" id="GO:0003729">
    <property type="term" value="F:mRNA binding"/>
    <property type="evidence" value="ECO:0007669"/>
    <property type="project" value="TreeGrafter"/>
</dbReference>
<dbReference type="GeneID" id="66117429"/>
<sequence>MEENQSVYIGNIPFDYTEERVAEIAKTVGPVADLKLLFDNITGKSKGYAFVRYVDYETASSAVRNLNNFVIGNRNLKCSFSNDAKMSFANEPTERLPALPLGIQLHPQQNPLQTITQSVTSIDSTSAENILKEAKHLSIENPQLMVLLLDRYPQLSHALVELGVILKEIDPDTVNYTLNNRVPDLRNLSPEHVRLLRQVKEIPVSDLKLLDKNKQQAIEKMKKELDYGLYGDII</sequence>
<evidence type="ECO:0000256" key="1">
    <source>
        <dbReference type="PROSITE-ProRule" id="PRU00176"/>
    </source>
</evidence>
<keyword evidence="4" id="KW-1185">Reference proteome</keyword>